<dbReference type="EMBL" id="SDMP01000016">
    <property type="protein sequence ID" value="RYR02952.1"/>
    <property type="molecule type" value="Genomic_DNA"/>
</dbReference>
<sequence>MHERTPFSNTGEVDYNLDGGVEFQVDHRLKCRDAVMQGVKNYSIRRSAEYRVIELDRLKYLVHSRQAANGYPWSLHVAFQRNLGY</sequence>
<reference evidence="1 2" key="1">
    <citation type="submission" date="2019-01" db="EMBL/GenBank/DDBJ databases">
        <title>Sequencing of cultivated peanut Arachis hypogaea provides insights into genome evolution and oil improvement.</title>
        <authorList>
            <person name="Chen X."/>
        </authorList>
    </citation>
    <scope>NUCLEOTIDE SEQUENCE [LARGE SCALE GENOMIC DNA]</scope>
    <source>
        <strain evidence="2">cv. Fuhuasheng</strain>
        <tissue evidence="1">Leaves</tissue>
    </source>
</reference>
<evidence type="ECO:0000313" key="1">
    <source>
        <dbReference type="EMBL" id="RYR02952.1"/>
    </source>
</evidence>
<name>A0A444YM11_ARAHY</name>
<accession>A0A444YM11</accession>
<gene>
    <name evidence="1" type="ORF">Ahy_B06g081779</name>
</gene>
<keyword evidence="2" id="KW-1185">Reference proteome</keyword>
<dbReference type="AlphaFoldDB" id="A0A444YM11"/>
<evidence type="ECO:0000313" key="2">
    <source>
        <dbReference type="Proteomes" id="UP000289738"/>
    </source>
</evidence>
<proteinExistence type="predicted"/>
<dbReference type="Proteomes" id="UP000289738">
    <property type="component" value="Chromosome B06"/>
</dbReference>
<organism evidence="1 2">
    <name type="scientific">Arachis hypogaea</name>
    <name type="common">Peanut</name>
    <dbReference type="NCBI Taxonomy" id="3818"/>
    <lineage>
        <taxon>Eukaryota</taxon>
        <taxon>Viridiplantae</taxon>
        <taxon>Streptophyta</taxon>
        <taxon>Embryophyta</taxon>
        <taxon>Tracheophyta</taxon>
        <taxon>Spermatophyta</taxon>
        <taxon>Magnoliopsida</taxon>
        <taxon>eudicotyledons</taxon>
        <taxon>Gunneridae</taxon>
        <taxon>Pentapetalae</taxon>
        <taxon>rosids</taxon>
        <taxon>fabids</taxon>
        <taxon>Fabales</taxon>
        <taxon>Fabaceae</taxon>
        <taxon>Papilionoideae</taxon>
        <taxon>50 kb inversion clade</taxon>
        <taxon>dalbergioids sensu lato</taxon>
        <taxon>Dalbergieae</taxon>
        <taxon>Pterocarpus clade</taxon>
        <taxon>Arachis</taxon>
    </lineage>
</organism>
<comment type="caution">
    <text evidence="1">The sequence shown here is derived from an EMBL/GenBank/DDBJ whole genome shotgun (WGS) entry which is preliminary data.</text>
</comment>
<protein>
    <recommendedName>
        <fullName evidence="3">Transposase MuDR plant domain-containing protein</fullName>
    </recommendedName>
</protein>
<evidence type="ECO:0008006" key="3">
    <source>
        <dbReference type="Google" id="ProtNLM"/>
    </source>
</evidence>